<reference evidence="1 2" key="1">
    <citation type="submission" date="2020-03" db="EMBL/GenBank/DDBJ databases">
        <title>Bacterial isolates of synthetic phycosphere.</title>
        <authorList>
            <person name="Fu H."/>
            <person name="Moran M.A."/>
        </authorList>
    </citation>
    <scope>NUCLEOTIDE SEQUENCE [LARGE SCALE GENOMIC DNA]</scope>
    <source>
        <strain evidence="1 2">HF1</strain>
    </source>
</reference>
<evidence type="ECO:0000313" key="2">
    <source>
        <dbReference type="Proteomes" id="UP000709466"/>
    </source>
</evidence>
<name>A0ABX0VW88_9RHOB</name>
<evidence type="ECO:0000313" key="1">
    <source>
        <dbReference type="EMBL" id="NIY72079.1"/>
    </source>
</evidence>
<sequence>MRKDHFGGLAARAMACTGAGSLVSKLGNLLAAIALLVSLVTLPTASSAQGVLRITNDRGGVLSQRMAEIGRLQVTGQPIEIRNGYCASACTMYLGLPNTCVGRNATFAFHGPARTDRRITRQEWEAWSQTMAYYYPPQLRTWFLRTGRYASTDLINLSGRDMIRMGVRECA</sequence>
<protein>
    <submittedName>
        <fullName evidence="1">Uncharacterized protein</fullName>
    </submittedName>
</protein>
<accession>A0ABX0VW88</accession>
<organism evidence="1 2">
    <name type="scientific">Marivivens donghaensis</name>
    <dbReference type="NCBI Taxonomy" id="1699413"/>
    <lineage>
        <taxon>Bacteria</taxon>
        <taxon>Pseudomonadati</taxon>
        <taxon>Pseudomonadota</taxon>
        <taxon>Alphaproteobacteria</taxon>
        <taxon>Rhodobacterales</taxon>
        <taxon>Paracoccaceae</taxon>
        <taxon>Marivivens group</taxon>
        <taxon>Marivivens</taxon>
    </lineage>
</organism>
<dbReference type="EMBL" id="JAATOP010000003">
    <property type="protein sequence ID" value="NIY72079.1"/>
    <property type="molecule type" value="Genomic_DNA"/>
</dbReference>
<gene>
    <name evidence="1" type="ORF">HCZ30_06475</name>
</gene>
<dbReference type="RefSeq" id="WP_167637464.1">
    <property type="nucleotide sequence ID" value="NZ_JAATOP010000003.1"/>
</dbReference>
<comment type="caution">
    <text evidence="1">The sequence shown here is derived from an EMBL/GenBank/DDBJ whole genome shotgun (WGS) entry which is preliminary data.</text>
</comment>
<keyword evidence="2" id="KW-1185">Reference proteome</keyword>
<proteinExistence type="predicted"/>
<dbReference type="Proteomes" id="UP000709466">
    <property type="component" value="Unassembled WGS sequence"/>
</dbReference>